<protein>
    <submittedName>
        <fullName evidence="1">Uncharacterized protein</fullName>
    </submittedName>
</protein>
<name>A0A8S9HR76_BRACR</name>
<gene>
    <name evidence="1" type="ORF">F2Q68_00016103</name>
</gene>
<dbReference type="AlphaFoldDB" id="A0A8S9HR76"/>
<reference evidence="1" key="1">
    <citation type="submission" date="2019-12" db="EMBL/GenBank/DDBJ databases">
        <title>Genome sequencing and annotation of Brassica cretica.</title>
        <authorList>
            <person name="Studholme D.J."/>
            <person name="Sarris P.F."/>
        </authorList>
    </citation>
    <scope>NUCLEOTIDE SEQUENCE</scope>
    <source>
        <strain evidence="1">PFS-001/15</strain>
        <tissue evidence="1">Leaf</tissue>
    </source>
</reference>
<evidence type="ECO:0000313" key="1">
    <source>
        <dbReference type="EMBL" id="KAF2559272.1"/>
    </source>
</evidence>
<evidence type="ECO:0000313" key="2">
    <source>
        <dbReference type="Proteomes" id="UP000712281"/>
    </source>
</evidence>
<organism evidence="1 2">
    <name type="scientific">Brassica cretica</name>
    <name type="common">Mustard</name>
    <dbReference type="NCBI Taxonomy" id="69181"/>
    <lineage>
        <taxon>Eukaryota</taxon>
        <taxon>Viridiplantae</taxon>
        <taxon>Streptophyta</taxon>
        <taxon>Embryophyta</taxon>
        <taxon>Tracheophyta</taxon>
        <taxon>Spermatophyta</taxon>
        <taxon>Magnoliopsida</taxon>
        <taxon>eudicotyledons</taxon>
        <taxon>Gunneridae</taxon>
        <taxon>Pentapetalae</taxon>
        <taxon>rosids</taxon>
        <taxon>malvids</taxon>
        <taxon>Brassicales</taxon>
        <taxon>Brassicaceae</taxon>
        <taxon>Brassiceae</taxon>
        <taxon>Brassica</taxon>
    </lineage>
</organism>
<sequence length="157" mass="17850">MGYMEIGDNPGFIAVCHCDHGADEESEYETSIDSHPQQSVDCVIQPPIDNNPGELIDINPTNEIFGVHEHCYPSFAVNTQPPTSIDYQYDDLIDKQGNYSIGSWVDNSYPESFAIDNALPEMRSDEYDEDYHKENMIEYRGLDMEDEIVLHTLHATN</sequence>
<accession>A0A8S9HR76</accession>
<dbReference type="EMBL" id="QGKW02001940">
    <property type="protein sequence ID" value="KAF2559272.1"/>
    <property type="molecule type" value="Genomic_DNA"/>
</dbReference>
<dbReference type="Proteomes" id="UP000712281">
    <property type="component" value="Unassembled WGS sequence"/>
</dbReference>
<comment type="caution">
    <text evidence="1">The sequence shown here is derived from an EMBL/GenBank/DDBJ whole genome shotgun (WGS) entry which is preliminary data.</text>
</comment>
<proteinExistence type="predicted"/>